<dbReference type="RefSeq" id="WP_089735445.1">
    <property type="nucleotide sequence ID" value="NZ_FNEG01000002.1"/>
</dbReference>
<protein>
    <recommendedName>
        <fullName evidence="6">Lipoprotein</fullName>
    </recommendedName>
</protein>
<reference evidence="3 5" key="2">
    <citation type="submission" date="2018-06" db="EMBL/GenBank/DDBJ databases">
        <authorList>
            <consortium name="Pathogen Informatics"/>
            <person name="Doyle S."/>
        </authorList>
    </citation>
    <scope>NUCLEOTIDE SEQUENCE [LARGE SCALE GENOMIC DNA]</scope>
    <source>
        <strain evidence="3 5">NCTC13492</strain>
    </source>
</reference>
<keyword evidence="4" id="KW-1185">Reference proteome</keyword>
<dbReference type="OrthoDB" id="1245200at2"/>
<evidence type="ECO:0000256" key="1">
    <source>
        <dbReference type="SAM" id="SignalP"/>
    </source>
</evidence>
<reference evidence="2 4" key="1">
    <citation type="submission" date="2016-10" db="EMBL/GenBank/DDBJ databases">
        <authorList>
            <person name="Varghese N."/>
            <person name="Submissions S."/>
        </authorList>
    </citation>
    <scope>NUCLEOTIDE SEQUENCE [LARGE SCALE GENOMIC DNA]</scope>
    <source>
        <strain evidence="2 4">DSM 19299</strain>
    </source>
</reference>
<dbReference type="AlphaFoldDB" id="A0A2X2VDB3"/>
<dbReference type="STRING" id="445960.SAMN05421542_1719"/>
<evidence type="ECO:0000313" key="2">
    <source>
        <dbReference type="EMBL" id="SDI68343.1"/>
    </source>
</evidence>
<dbReference type="EMBL" id="UAWB01000001">
    <property type="protein sequence ID" value="SQB26654.1"/>
    <property type="molecule type" value="Genomic_DNA"/>
</dbReference>
<evidence type="ECO:0000313" key="5">
    <source>
        <dbReference type="Proteomes" id="UP000251670"/>
    </source>
</evidence>
<accession>A0A2X2VDB3</accession>
<dbReference type="EMBL" id="FNEG01000002">
    <property type="protein sequence ID" value="SDI68343.1"/>
    <property type="molecule type" value="Genomic_DNA"/>
</dbReference>
<proteinExistence type="predicted"/>
<name>A0A2X2VDB3_CHRJE</name>
<evidence type="ECO:0008006" key="6">
    <source>
        <dbReference type="Google" id="ProtNLM"/>
    </source>
</evidence>
<gene>
    <name evidence="3" type="ORF">NCTC13492_00332</name>
    <name evidence="2" type="ORF">SAMN05421542_1719</name>
</gene>
<dbReference type="Proteomes" id="UP000199426">
    <property type="component" value="Unassembled WGS sequence"/>
</dbReference>
<sequence>MIKKLLYFLLILGLFSCQKEASFADSIILRHEKKEKLTFQKFNEGIGEEETGLIYIGKDTSTVEVKYYNTMIPAPPPPPRTEVKSNPKSYTKYFRGYFDRMKFSKTSISFDSLSENNVKIVIKPNDTIPKYTYNSETGTLKKYKAFPVFIKNISNRRLILPDLKNLPFAIFNDQQKWQMIWNDNAFICGTGWGVNYWEFEPNEIMIFSVNYLTGKDWGKFKITLFHNSSESFMMNYDKNILKKQRRYDEVK</sequence>
<dbReference type="Proteomes" id="UP000251670">
    <property type="component" value="Unassembled WGS sequence"/>
</dbReference>
<keyword evidence="1" id="KW-0732">Signal</keyword>
<dbReference type="PROSITE" id="PS51257">
    <property type="entry name" value="PROKAR_LIPOPROTEIN"/>
    <property type="match status" value="1"/>
</dbReference>
<evidence type="ECO:0000313" key="4">
    <source>
        <dbReference type="Proteomes" id="UP000199426"/>
    </source>
</evidence>
<feature type="signal peptide" evidence="1">
    <location>
        <begin position="1"/>
        <end position="21"/>
    </location>
</feature>
<organism evidence="3 5">
    <name type="scientific">Chryseobacterium jejuense</name>
    <dbReference type="NCBI Taxonomy" id="445960"/>
    <lineage>
        <taxon>Bacteria</taxon>
        <taxon>Pseudomonadati</taxon>
        <taxon>Bacteroidota</taxon>
        <taxon>Flavobacteriia</taxon>
        <taxon>Flavobacteriales</taxon>
        <taxon>Weeksellaceae</taxon>
        <taxon>Chryseobacterium group</taxon>
        <taxon>Chryseobacterium</taxon>
    </lineage>
</organism>
<feature type="chain" id="PRO_5016921876" description="Lipoprotein" evidence="1">
    <location>
        <begin position="22"/>
        <end position="251"/>
    </location>
</feature>
<evidence type="ECO:0000313" key="3">
    <source>
        <dbReference type="EMBL" id="SQB26654.1"/>
    </source>
</evidence>